<evidence type="ECO:0000313" key="14">
    <source>
        <dbReference type="Proteomes" id="UP000327085"/>
    </source>
</evidence>
<dbReference type="GO" id="GO:0000422">
    <property type="term" value="P:autophagy of mitochondrion"/>
    <property type="evidence" value="ECO:0007669"/>
    <property type="project" value="TreeGrafter"/>
</dbReference>
<evidence type="ECO:0000256" key="6">
    <source>
        <dbReference type="ARBA" id="ARBA00022824"/>
    </source>
</evidence>
<feature type="compositionally biased region" description="Polar residues" evidence="12">
    <location>
        <begin position="691"/>
        <end position="707"/>
    </location>
</feature>
<feature type="region of interest" description="Disordered" evidence="12">
    <location>
        <begin position="1307"/>
        <end position="1326"/>
    </location>
</feature>
<name>A0A5E4FFM4_PRUDU</name>
<dbReference type="Proteomes" id="UP000327085">
    <property type="component" value="Chromosome 8"/>
</dbReference>
<gene>
    <name evidence="13" type="ORF">ALMOND_2B005859</name>
</gene>
<reference evidence="14" key="1">
    <citation type="journal article" date="2020" name="Plant J.">
        <title>Transposons played a major role in the diversification between the closely related almond and peach genomes: results from the almond genome sequence.</title>
        <authorList>
            <person name="Alioto T."/>
            <person name="Alexiou K.G."/>
            <person name="Bardil A."/>
            <person name="Barteri F."/>
            <person name="Castanera R."/>
            <person name="Cruz F."/>
            <person name="Dhingra A."/>
            <person name="Duval H."/>
            <person name="Fernandez I Marti A."/>
            <person name="Frias L."/>
            <person name="Galan B."/>
            <person name="Garcia J.L."/>
            <person name="Howad W."/>
            <person name="Gomez-Garrido J."/>
            <person name="Gut M."/>
            <person name="Julca I."/>
            <person name="Morata J."/>
            <person name="Puigdomenech P."/>
            <person name="Ribeca P."/>
            <person name="Rubio Cabetas M.J."/>
            <person name="Vlasova A."/>
            <person name="Wirthensohn M."/>
            <person name="Garcia-Mas J."/>
            <person name="Gabaldon T."/>
            <person name="Casacuberta J.M."/>
            <person name="Arus P."/>
        </authorList>
    </citation>
    <scope>NUCLEOTIDE SEQUENCE [LARGE SCALE GENOMIC DNA]</scope>
    <source>
        <strain evidence="14">cv. Texas</strain>
    </source>
</reference>
<evidence type="ECO:0000256" key="4">
    <source>
        <dbReference type="ARBA" id="ARBA00018070"/>
    </source>
</evidence>
<dbReference type="FunCoup" id="A0A5E4FFM4">
    <property type="interactions" value="1922"/>
</dbReference>
<dbReference type="PANTHER" id="PTHR13190">
    <property type="entry name" value="AUTOPHAGY-RELATED 2, ISOFORM A"/>
    <property type="match status" value="1"/>
</dbReference>
<dbReference type="GO" id="GO:0032266">
    <property type="term" value="F:phosphatidylinositol-3-phosphate binding"/>
    <property type="evidence" value="ECO:0007669"/>
    <property type="project" value="TreeGrafter"/>
</dbReference>
<dbReference type="EMBL" id="CABIKO010000110">
    <property type="protein sequence ID" value="VVA26697.1"/>
    <property type="molecule type" value="Genomic_DNA"/>
</dbReference>
<dbReference type="Pfam" id="PF13329">
    <property type="entry name" value="ATG2_CAD"/>
    <property type="match status" value="2"/>
</dbReference>
<sequence length="1983" mass="217377">MFPWNIAKSAEAMFSRWAVKRVCKFLLKKKLGQFILGDIDADQLDVQLSEGTIQLSDLALNVDFLNQKFGAAASVIIKEGSIGSLLVRMPWKGKGCEVEVDELELVLIPCAENNSQGSAESCNLDKDGNPVKLDGDMGENTAKSSSRDVHEGVKTIAKMVKWFLTSFHVTIKRLIVAFDPCIEMDGKTSGCRSTLVLRISETECGTCVSEDDTQNADARIENFLGISQLTNFVKFQGAALELLQMDDVDNQTCIPCETESTFAEFLSGCRPPGATTPILIGKRGGFSGNLKLSIPWKNGSLDIRKVDADVSIEPVELRFQPSTIKWLLLAWEKCKNLEKDGSSHKAADSVFLDSASHCISPRSVCSAADKAMPICGSFPTESSSLILQESMTEGLLPGSHLISDWVPFLLHKNKADAIEELDFGASVDQFFECFDGIRSSQSALGSSGAWNWTCSVFTAITAASSLASGSLHIPSEQQHVETNLKATLAGISVVFSFQNENQTHFCDTKGAHSAVLYLGAECRDILLVTQVCPQEIRFQGTMEYIEVANYSSYKDDTFEFGFQGCNNNINSQTLSVLHLQADVQNALPLYVSSSEDLDESNALTAEDFPFGYEDDVVRTILLKTSGVTHCQFTVSSSSSNGSLSGTTSFSLKLPHFVFWVDFSLLNMLFELVKELEKPVEMNNKQAEVPSEASNKNHGSSHGNLRRSSSCVTTLSSTESLRGDILIPSARIILCFRAKGGEDVRGFSSWDQFIALEFSSPSTFNKGIIQEHGPTSDARSDKRFSSTATRSLHLNVGNLDVFLVSPASKDNAGIRSGNMQRQKFTAQNIMSVTDRTGRLSVISMLWQEGYVTGPWIAKKAKNLATFEESRSISKFVGQDHEFASVSTVKDLQDLNSHTRQEIILSSAFSLHACLPSVSISLGNPQYKGLYSLLDQMINELNVACGSVNVKEKSSVSQTSILVGCDSVEILISLDAKEIVKSSMQSELPGAWHQLKLKVQKLEMLSVSNIGGITGANFFWLAHGEGKLWGSITGIPDQEFLLIACSNSTMKRGDGGGSNALSSRLAGSDIVYLWDPKSFQGSTSITVRCATIVAVGGRLDWTDAICSFFVIPPPEIEQAVDIEKGDVNSPHGSSFVLNLVDVGLSYEPYLKNAMVRTEALDSEPIFSYVKEDEEQVSCLLAASSLNLSNSTTEDSMESEYRIRVQDLGLLLRVMAKPEDVGGIYSVEHLHNFGYVKVAREALVEATLKTNCNNGLLWEVECSKSHVYVETCYDTMSSLFRLAAQLQKLFAPDMEESVVHLQTRWNKVQQEQESRGFNDEASNSGSNSLLPTSQVHTFGAVTESETRSVGLMDEICDDAFHLDKDQTCQYDTSESQICISFDQDLGEARYSSIKTPEIFSPGPSFDGSVPVAELENNQTSFLQEGNVLELIEGYCLSELRPLSELSANRQSPHEILKCKTRNVINGDVGAENNGWYGTSVRILENHISEASESSMKEPVEDKLPSIEGTKCNDFGKAIGCVLLKNIDVRWRMLSGSDWHDSRATDQQSVDCSGRDATVCLEFALSGMEFQYDVFPAGGISVSKLSLSVQDFYLYDRSKDAPWKLVLGYYHSKDRPRKSSSKAFKLDLESVRPDPLTPLEEYRLRVALLPMLLHLHQCQLDFLISFFGAKSSSIDQSPGCRQDSDGSKLLPAKSNNLAWPTIEEEAFLPYFQKFDIWPILVRVDYSPSRVDLAALRGGKYVELVNLVPWKGVELQLKHVRAVGIYGWGSVCETIVGEWLEDISQNQIHKILRGLPTIRSLVAVGAGAAKLVSLPIESYRKDKRVLKGMQRGTIAFLRSISLEAVGLGVHLAAGAHDILLQAEYLLTGIPSSAPWSVPHKMKTNVRSNQPKDAQQGIHQAYESLSDGLGKSASALVRNPLKKYQRGAGAGSALATAVRAVPAAAIAPASACASAVHCALLGFRNSLDPERKKESMEKYLGPPQPWEQN</sequence>
<dbReference type="InParanoid" id="A0A5E4FFM4"/>
<feature type="compositionally biased region" description="Polar residues" evidence="12">
    <location>
        <begin position="1317"/>
        <end position="1326"/>
    </location>
</feature>
<proteinExistence type="inferred from homology"/>
<evidence type="ECO:0000256" key="11">
    <source>
        <dbReference type="ARBA" id="ARBA00024615"/>
    </source>
</evidence>
<accession>A0A5E4FFM4</accession>
<dbReference type="GO" id="GO:0006869">
    <property type="term" value="P:lipid transport"/>
    <property type="evidence" value="ECO:0007669"/>
    <property type="project" value="UniProtKB-KW"/>
</dbReference>
<organism evidence="13 14">
    <name type="scientific">Prunus dulcis</name>
    <name type="common">Almond</name>
    <name type="synonym">Amygdalus dulcis</name>
    <dbReference type="NCBI Taxonomy" id="3755"/>
    <lineage>
        <taxon>Eukaryota</taxon>
        <taxon>Viridiplantae</taxon>
        <taxon>Streptophyta</taxon>
        <taxon>Embryophyta</taxon>
        <taxon>Tracheophyta</taxon>
        <taxon>Spermatophyta</taxon>
        <taxon>Magnoliopsida</taxon>
        <taxon>eudicotyledons</taxon>
        <taxon>Gunneridae</taxon>
        <taxon>Pentapetalae</taxon>
        <taxon>rosids</taxon>
        <taxon>fabids</taxon>
        <taxon>Rosales</taxon>
        <taxon>Rosaceae</taxon>
        <taxon>Amygdaloideae</taxon>
        <taxon>Amygdaleae</taxon>
        <taxon>Prunus</taxon>
    </lineage>
</organism>
<comment type="subcellular location">
    <subcellularLocation>
        <location evidence="1">Endoplasmic reticulum membrane</location>
        <topology evidence="1">Peripheral membrane protein</topology>
    </subcellularLocation>
    <subcellularLocation>
        <location evidence="2">Preautophagosomal structure membrane</location>
        <topology evidence="2">Peripheral membrane protein</topology>
    </subcellularLocation>
</comment>
<keyword evidence="6" id="KW-0256">Endoplasmic reticulum</keyword>
<keyword evidence="5" id="KW-0813">Transport</keyword>
<keyword evidence="9" id="KW-0472">Membrane</keyword>
<dbReference type="GO" id="GO:0034727">
    <property type="term" value="P:piecemeal microautophagy of the nucleus"/>
    <property type="evidence" value="ECO:0007669"/>
    <property type="project" value="TreeGrafter"/>
</dbReference>
<dbReference type="GO" id="GO:0034045">
    <property type="term" value="C:phagophore assembly site membrane"/>
    <property type="evidence" value="ECO:0007669"/>
    <property type="project" value="UniProtKB-SubCell"/>
</dbReference>
<comment type="catalytic activity">
    <reaction evidence="10">
        <text>a 1,2-diacyl-sn-glycero-3-phospho-L-serine(in) = a 1,2-diacyl-sn-glycero-3-phospho-L-serine(out)</text>
        <dbReference type="Rhea" id="RHEA:38663"/>
        <dbReference type="ChEBI" id="CHEBI:57262"/>
    </reaction>
</comment>
<evidence type="ECO:0000256" key="10">
    <source>
        <dbReference type="ARBA" id="ARBA00024479"/>
    </source>
</evidence>
<dbReference type="GO" id="GO:0043495">
    <property type="term" value="F:protein-membrane adaptor activity"/>
    <property type="evidence" value="ECO:0007669"/>
    <property type="project" value="TreeGrafter"/>
</dbReference>
<dbReference type="GO" id="GO:0061723">
    <property type="term" value="P:glycophagy"/>
    <property type="evidence" value="ECO:0007669"/>
    <property type="project" value="TreeGrafter"/>
</dbReference>
<evidence type="ECO:0000313" key="13">
    <source>
        <dbReference type="EMBL" id="VVA26697.1"/>
    </source>
</evidence>
<evidence type="ECO:0000256" key="8">
    <source>
        <dbReference type="ARBA" id="ARBA00023055"/>
    </source>
</evidence>
<dbReference type="GO" id="GO:0005789">
    <property type="term" value="C:endoplasmic reticulum membrane"/>
    <property type="evidence" value="ECO:0007669"/>
    <property type="project" value="UniProtKB-SubCell"/>
</dbReference>
<evidence type="ECO:0000256" key="2">
    <source>
        <dbReference type="ARBA" id="ARBA00004623"/>
    </source>
</evidence>
<keyword evidence="8" id="KW-0445">Lipid transport</keyword>
<dbReference type="GO" id="GO:0061709">
    <property type="term" value="P:reticulophagy"/>
    <property type="evidence" value="ECO:0007669"/>
    <property type="project" value="TreeGrafter"/>
</dbReference>
<evidence type="ECO:0000256" key="9">
    <source>
        <dbReference type="ARBA" id="ARBA00023136"/>
    </source>
</evidence>
<dbReference type="OMA" id="SEECKSD"/>
<keyword evidence="7" id="KW-0072">Autophagy</keyword>
<evidence type="ECO:0000256" key="5">
    <source>
        <dbReference type="ARBA" id="ARBA00022448"/>
    </source>
</evidence>
<feature type="region of interest" description="Disordered" evidence="12">
    <location>
        <begin position="683"/>
        <end position="707"/>
    </location>
</feature>
<evidence type="ECO:0000256" key="3">
    <source>
        <dbReference type="ARBA" id="ARBA00009714"/>
    </source>
</evidence>
<evidence type="ECO:0000256" key="1">
    <source>
        <dbReference type="ARBA" id="ARBA00004406"/>
    </source>
</evidence>
<dbReference type="InterPro" id="IPR026849">
    <property type="entry name" value="ATG2"/>
</dbReference>
<comment type="catalytic activity">
    <reaction evidence="11">
        <text>a 1,2-diacyl-sn-glycero-3-phosphoethanolamine(in) = a 1,2-diacyl-sn-glycero-3-phosphoethanolamine(out)</text>
        <dbReference type="Rhea" id="RHEA:38895"/>
        <dbReference type="ChEBI" id="CHEBI:64612"/>
    </reaction>
</comment>
<evidence type="ECO:0000256" key="12">
    <source>
        <dbReference type="SAM" id="MobiDB-lite"/>
    </source>
</evidence>
<dbReference type="Gramene" id="VVA26697">
    <property type="protein sequence ID" value="VVA26697"/>
    <property type="gene ID" value="Prudul26B005859"/>
</dbReference>
<comment type="similarity">
    <text evidence="3">Belongs to the ATG2 family.</text>
</comment>
<dbReference type="GO" id="GO:0000045">
    <property type="term" value="P:autophagosome assembly"/>
    <property type="evidence" value="ECO:0007669"/>
    <property type="project" value="TreeGrafter"/>
</dbReference>
<evidence type="ECO:0000256" key="7">
    <source>
        <dbReference type="ARBA" id="ARBA00023006"/>
    </source>
</evidence>
<dbReference type="PANTHER" id="PTHR13190:SF1">
    <property type="entry name" value="AUTOPHAGY-RELATED 2, ISOFORM A"/>
    <property type="match status" value="1"/>
</dbReference>
<protein>
    <recommendedName>
        <fullName evidence="4">Autophagy-related protein 2</fullName>
    </recommendedName>
</protein>
<dbReference type="GO" id="GO:0061908">
    <property type="term" value="C:phagophore"/>
    <property type="evidence" value="ECO:0007669"/>
    <property type="project" value="TreeGrafter"/>
</dbReference>